<dbReference type="InterPro" id="IPR036093">
    <property type="entry name" value="NAC_dom_sf"/>
</dbReference>
<evidence type="ECO:0000256" key="3">
    <source>
        <dbReference type="ARBA" id="ARBA00023163"/>
    </source>
</evidence>
<dbReference type="Gramene" id="Jr05_11350_p1">
    <property type="protein sequence ID" value="cds.Jr05_11350_p1"/>
    <property type="gene ID" value="Jr05_11350"/>
</dbReference>
<dbReference type="OrthoDB" id="1935348at2759"/>
<evidence type="ECO:0000256" key="2">
    <source>
        <dbReference type="ARBA" id="ARBA00023125"/>
    </source>
</evidence>
<keyword evidence="1" id="KW-0805">Transcription regulation</keyword>
<keyword evidence="2" id="KW-0238">DNA-binding</keyword>
<dbReference type="PANTHER" id="PTHR31744">
    <property type="entry name" value="PROTEIN CUP-SHAPED COTYLEDON 2-RELATED"/>
    <property type="match status" value="1"/>
</dbReference>
<gene>
    <name evidence="6" type="primary">LOC108997823</name>
</gene>
<dbReference type="PROSITE" id="PS51005">
    <property type="entry name" value="NAC"/>
    <property type="match status" value="1"/>
</dbReference>
<keyword evidence="5" id="KW-1185">Reference proteome</keyword>
<dbReference type="STRING" id="51240.A0A2I4FDM7"/>
<dbReference type="Proteomes" id="UP000235220">
    <property type="component" value="Chromosome 5"/>
</dbReference>
<accession>A0A2I4FDM7</accession>
<dbReference type="InterPro" id="IPR003441">
    <property type="entry name" value="NAC-dom"/>
</dbReference>
<evidence type="ECO:0000256" key="1">
    <source>
        <dbReference type="ARBA" id="ARBA00023015"/>
    </source>
</evidence>
<dbReference type="GeneID" id="108997823"/>
<dbReference type="RefSeq" id="XP_018829747.2">
    <property type="nucleotide sequence ID" value="XM_018974202.2"/>
</dbReference>
<dbReference type="SUPFAM" id="SSF101941">
    <property type="entry name" value="NAC domain"/>
    <property type="match status" value="1"/>
</dbReference>
<dbReference type="KEGG" id="jre:108997823"/>
<organism evidence="5 6">
    <name type="scientific">Juglans regia</name>
    <name type="common">English walnut</name>
    <dbReference type="NCBI Taxonomy" id="51240"/>
    <lineage>
        <taxon>Eukaryota</taxon>
        <taxon>Viridiplantae</taxon>
        <taxon>Streptophyta</taxon>
        <taxon>Embryophyta</taxon>
        <taxon>Tracheophyta</taxon>
        <taxon>Spermatophyta</taxon>
        <taxon>Magnoliopsida</taxon>
        <taxon>eudicotyledons</taxon>
        <taxon>Gunneridae</taxon>
        <taxon>Pentapetalae</taxon>
        <taxon>rosids</taxon>
        <taxon>fabids</taxon>
        <taxon>Fagales</taxon>
        <taxon>Juglandaceae</taxon>
        <taxon>Juglans</taxon>
    </lineage>
</organism>
<dbReference type="GO" id="GO:0006355">
    <property type="term" value="P:regulation of DNA-templated transcription"/>
    <property type="evidence" value="ECO:0007669"/>
    <property type="project" value="InterPro"/>
</dbReference>
<reference evidence="6" key="1">
    <citation type="submission" date="2025-08" db="UniProtKB">
        <authorList>
            <consortium name="RefSeq"/>
        </authorList>
    </citation>
    <scope>IDENTIFICATION</scope>
    <source>
        <tissue evidence="6">Leaves</tissue>
    </source>
</reference>
<proteinExistence type="predicted"/>
<sequence length="399" mass="44580">MIHQREKQRDMEVPSGETEIEGISKQAKILITASTMFPGFRFSPTDVELISFYLQKKVEGSDKRVEVISEVDMYGYEPWDLPAKSVIQSDNEWFFFSPRGRKYANGLQSRRTTELGYWKATGKGRNVKSGPEMIGTKRTLVFHKGRAPKGERTEWIMHEYCMDGISQDTLVVCQLRKNSGFHLNDSSNRASSRQRNLLTLPSINHAVSKVGVEELGLSKGGEAVGRSHDSYSNNQTDSTAEYDQKLTNVAAMAETSSHQKGAGIEEDLYAEILRDDIVKLDESSSSVTPRPLPVMTRAEGVAQQPIQEIAARGLPLQGRANSRIKPRMKKARVFPADASKLLETGEDENPNQEQPPKYPLGRFSLRTSNHWRASLLFVILTSLALFVSLLGGSRCKLEG</sequence>
<keyword evidence="4" id="KW-0539">Nucleus</keyword>
<dbReference type="GO" id="GO:0003677">
    <property type="term" value="F:DNA binding"/>
    <property type="evidence" value="ECO:0007669"/>
    <property type="project" value="UniProtKB-KW"/>
</dbReference>
<dbReference type="Gene3D" id="2.170.150.80">
    <property type="entry name" value="NAC domain"/>
    <property type="match status" value="1"/>
</dbReference>
<dbReference type="Pfam" id="PF02365">
    <property type="entry name" value="NAM"/>
    <property type="match status" value="1"/>
</dbReference>
<protein>
    <submittedName>
        <fullName evidence="6">NAC domain-containing protein 40-like</fullName>
    </submittedName>
</protein>
<evidence type="ECO:0000313" key="6">
    <source>
        <dbReference type="RefSeq" id="XP_018829747.2"/>
    </source>
</evidence>
<dbReference type="AlphaFoldDB" id="A0A2I4FDM7"/>
<evidence type="ECO:0000313" key="5">
    <source>
        <dbReference type="Proteomes" id="UP000235220"/>
    </source>
</evidence>
<evidence type="ECO:0000256" key="4">
    <source>
        <dbReference type="ARBA" id="ARBA00023242"/>
    </source>
</evidence>
<dbReference type="FunCoup" id="A0A2I4FDM7">
    <property type="interactions" value="63"/>
</dbReference>
<name>A0A2I4FDM7_JUGRE</name>
<keyword evidence="3" id="KW-0804">Transcription</keyword>